<keyword evidence="3" id="KW-0479">Metal-binding</keyword>
<comment type="caution">
    <text evidence="5">The sequence shown here is derived from an EMBL/GenBank/DDBJ whole genome shotgun (WGS) entry which is preliminary data.</text>
</comment>
<evidence type="ECO:0000259" key="4">
    <source>
        <dbReference type="Pfam" id="PF08450"/>
    </source>
</evidence>
<feature type="domain" description="SMP-30/Gluconolactonase/LRE-like region" evidence="4">
    <location>
        <begin position="38"/>
        <end position="303"/>
    </location>
</feature>
<dbReference type="PRINTS" id="PR01790">
    <property type="entry name" value="SMP30FAMILY"/>
</dbReference>
<feature type="active site" description="Proton donor/acceptor" evidence="2">
    <location>
        <position position="250"/>
    </location>
</feature>
<feature type="binding site" evidence="3">
    <location>
        <position position="162"/>
    </location>
    <ligand>
        <name>substrate</name>
    </ligand>
</feature>
<keyword evidence="6" id="KW-1185">Reference proteome</keyword>
<dbReference type="AlphaFoldDB" id="A0A840U1C6"/>
<evidence type="ECO:0000313" key="6">
    <source>
        <dbReference type="Proteomes" id="UP000557307"/>
    </source>
</evidence>
<proteinExistence type="predicted"/>
<dbReference type="Proteomes" id="UP000557307">
    <property type="component" value="Unassembled WGS sequence"/>
</dbReference>
<dbReference type="EC" id="3.1.1.17" evidence="5"/>
<name>A0A840U1C6_9BACT</name>
<comment type="cofactor">
    <cofactor evidence="3">
        <name>Zn(2+)</name>
        <dbReference type="ChEBI" id="CHEBI:29105"/>
    </cofactor>
    <text evidence="3">Binds 1 divalent metal cation per subunit.</text>
</comment>
<dbReference type="InterPro" id="IPR005511">
    <property type="entry name" value="SMP-30"/>
</dbReference>
<dbReference type="GO" id="GO:0046872">
    <property type="term" value="F:metal ion binding"/>
    <property type="evidence" value="ECO:0007669"/>
    <property type="project" value="UniProtKB-KW"/>
</dbReference>
<accession>A0A840U1C6</accession>
<dbReference type="SUPFAM" id="SSF63829">
    <property type="entry name" value="Calcium-dependent phosphotriesterase"/>
    <property type="match status" value="1"/>
</dbReference>
<sequence>MAQSTYPTLGQIIYEDASLEKLLPKGTSLEVLASGFDWSEGPVWVKEGKYLLFSDVPKNTIYKWQEKEGLSVFLTPSGYTGRGTYSDEPGSNGLTLDNQGRLIACEHGDRRITAMPLDVGGKLTLADRYQGKRFNSPNDVVQHPTNGSYYFTDPPYGLAKKDKDPTRELPYFGVYRVTPEGEVSLLIQDLTRPNGLAFSPDGKILYVAQSDASRAVWMVYPVLENGNVGSGKLLFDATPMVKKGLPGLPDGFKVDQDGRLWATGPGGVLVLSPAGKLLGRIDTGQATANCAWGDDGSTLYITADGYLCRIKTTTRGANLR</sequence>
<feature type="binding site" evidence="3">
    <location>
        <position position="40"/>
    </location>
    <ligand>
        <name>a divalent metal cation</name>
        <dbReference type="ChEBI" id="CHEBI:60240"/>
    </ligand>
</feature>
<dbReference type="PANTHER" id="PTHR47572">
    <property type="entry name" value="LIPOPROTEIN-RELATED"/>
    <property type="match status" value="1"/>
</dbReference>
<feature type="binding site" evidence="3">
    <location>
        <position position="250"/>
    </location>
    <ligand>
        <name>a divalent metal cation</name>
        <dbReference type="ChEBI" id="CHEBI:60240"/>
    </ligand>
</feature>
<dbReference type="Pfam" id="PF08450">
    <property type="entry name" value="SGL"/>
    <property type="match status" value="1"/>
</dbReference>
<dbReference type="EMBL" id="JACHGF010000007">
    <property type="protein sequence ID" value="MBB5285930.1"/>
    <property type="molecule type" value="Genomic_DNA"/>
</dbReference>
<feature type="binding site" evidence="3">
    <location>
        <position position="194"/>
    </location>
    <ligand>
        <name>a divalent metal cation</name>
        <dbReference type="ChEBI" id="CHEBI:60240"/>
    </ligand>
</feature>
<reference evidence="5 6" key="1">
    <citation type="submission" date="2020-08" db="EMBL/GenBank/DDBJ databases">
        <title>Genomic Encyclopedia of Type Strains, Phase IV (KMG-IV): sequencing the most valuable type-strain genomes for metagenomic binning, comparative biology and taxonomic classification.</title>
        <authorList>
            <person name="Goeker M."/>
        </authorList>
    </citation>
    <scope>NUCLEOTIDE SEQUENCE [LARGE SCALE GENOMIC DNA]</scope>
    <source>
        <strain evidence="5 6">DSM 105074</strain>
    </source>
</reference>
<organism evidence="5 6">
    <name type="scientific">Rhabdobacter roseus</name>
    <dbReference type="NCBI Taxonomy" id="1655419"/>
    <lineage>
        <taxon>Bacteria</taxon>
        <taxon>Pseudomonadati</taxon>
        <taxon>Bacteroidota</taxon>
        <taxon>Cytophagia</taxon>
        <taxon>Cytophagales</taxon>
        <taxon>Cytophagaceae</taxon>
        <taxon>Rhabdobacter</taxon>
    </lineage>
</organism>
<keyword evidence="3" id="KW-0862">Zinc</keyword>
<dbReference type="RefSeq" id="WP_184176558.1">
    <property type="nucleotide sequence ID" value="NZ_JACHGF010000007.1"/>
</dbReference>
<evidence type="ECO:0000256" key="1">
    <source>
        <dbReference type="ARBA" id="ARBA00022801"/>
    </source>
</evidence>
<dbReference type="GO" id="GO:0004341">
    <property type="term" value="F:gluconolactonase activity"/>
    <property type="evidence" value="ECO:0007669"/>
    <property type="project" value="UniProtKB-EC"/>
</dbReference>
<dbReference type="InterPro" id="IPR013658">
    <property type="entry name" value="SGL"/>
</dbReference>
<keyword evidence="1 5" id="KW-0378">Hydrolase</keyword>
<evidence type="ECO:0000256" key="2">
    <source>
        <dbReference type="PIRSR" id="PIRSR605511-1"/>
    </source>
</evidence>
<gene>
    <name evidence="5" type="ORF">HNQ92_004090</name>
</gene>
<evidence type="ECO:0000313" key="5">
    <source>
        <dbReference type="EMBL" id="MBB5285930.1"/>
    </source>
</evidence>
<evidence type="ECO:0000256" key="3">
    <source>
        <dbReference type="PIRSR" id="PIRSR605511-2"/>
    </source>
</evidence>
<dbReference type="Gene3D" id="2.120.10.30">
    <property type="entry name" value="TolB, C-terminal domain"/>
    <property type="match status" value="1"/>
</dbReference>
<dbReference type="InterPro" id="IPR011042">
    <property type="entry name" value="6-blade_b-propeller_TolB-like"/>
</dbReference>
<feature type="binding site" evidence="3">
    <location>
        <position position="138"/>
    </location>
    <ligand>
        <name>substrate</name>
    </ligand>
</feature>
<protein>
    <submittedName>
        <fullName evidence="5">Gluconolactonase</fullName>
        <ecNumber evidence="5">3.1.1.17</ecNumber>
    </submittedName>
</protein>
<dbReference type="PANTHER" id="PTHR47572:SF4">
    <property type="entry name" value="LACTONASE DRP35"/>
    <property type="match status" value="1"/>
</dbReference>
<dbReference type="InterPro" id="IPR051262">
    <property type="entry name" value="SMP-30/CGR1_Lactonase"/>
</dbReference>